<dbReference type="PROSITE" id="PS51782">
    <property type="entry name" value="LYSM"/>
    <property type="match status" value="3"/>
</dbReference>
<dbReference type="Pfam" id="PF01476">
    <property type="entry name" value="LysM"/>
    <property type="match status" value="3"/>
</dbReference>
<dbReference type="PANTHER" id="PTHR33734:SF22">
    <property type="entry name" value="MEMBRANE-BOUND LYTIC MUREIN TRANSGLYCOSYLASE D"/>
    <property type="match status" value="1"/>
</dbReference>
<dbReference type="AlphaFoldDB" id="A0AB33Z4V3"/>
<dbReference type="CDD" id="cd00118">
    <property type="entry name" value="LysM"/>
    <property type="match status" value="3"/>
</dbReference>
<dbReference type="EMBL" id="ASHL01000001">
    <property type="protein sequence ID" value="EPD13882.1"/>
    <property type="molecule type" value="Genomic_DNA"/>
</dbReference>
<dbReference type="InterPro" id="IPR018392">
    <property type="entry name" value="LysM"/>
</dbReference>
<feature type="domain" description="LysM" evidence="2">
    <location>
        <begin position="341"/>
        <end position="384"/>
    </location>
</feature>
<proteinExistence type="inferred from homology"/>
<dbReference type="GO" id="GO:0000270">
    <property type="term" value="P:peptidoglycan metabolic process"/>
    <property type="evidence" value="ECO:0007669"/>
    <property type="project" value="InterPro"/>
</dbReference>
<sequence length="532" mass="60528">MRYLITNKTISFLLFASFTILISCTPIQLKPTPTAELNPSTEAQSLASSSTIKAVQKTPSSNVNLSKNLWSRLFSLYQFPTIENDRIQAEIDWYSKHPDYLIRVQQNAKPYLFHIVNEIEKRGLPGELALLPIVESAYKPFAYSHGRAAGLWQFIPSTGVAYGLKQTWWYDGRRDVYASTNAALTYLTKLSKRFDDDWFLALAGYNAGGGSVSSAMRKNRRLGHPTDFWALSLRKETRHYVPKLIAIASILANADKYNVTLIDIPNEPFFEKVNITKQLDLARAAELAEISIEDLYILNPSFNQWATSPEGPHYLLLPVSKSADFKTKLAALPDSQRLKWVRHKVKNGETLGQIARRYRTTVTQIKQANPIKNNLIRAGKHLLIPTANYNNRLYASSADMRKSDIINTSRQGQKVEYYVQSGDSFWSIAKQYGVGVRSLAKWNAMAPRDTLRIGQKLVIWSQHPTHPSPRTQLASKRKNQTIRYTVKSGDSLYLISRKFNVSIIDLKRWNTLNKKYLKPGQKLKIIVDVTRT</sequence>
<feature type="domain" description="LysM" evidence="2">
    <location>
        <begin position="415"/>
        <end position="459"/>
    </location>
</feature>
<dbReference type="Gene3D" id="1.10.530.10">
    <property type="match status" value="1"/>
</dbReference>
<dbReference type="RefSeq" id="WP_016389455.1">
    <property type="nucleotide sequence ID" value="NZ_KE646805.1"/>
</dbReference>
<dbReference type="Pfam" id="PF01464">
    <property type="entry name" value="SLT"/>
    <property type="match status" value="1"/>
</dbReference>
<dbReference type="InterPro" id="IPR008258">
    <property type="entry name" value="Transglycosylase_SLT_dom_1"/>
</dbReference>
<dbReference type="InterPro" id="IPR023346">
    <property type="entry name" value="Lysozyme-like_dom_sf"/>
</dbReference>
<protein>
    <submittedName>
        <fullName evidence="3">Lytic murein transglycosylase</fullName>
    </submittedName>
</protein>
<dbReference type="PROSITE" id="PS00922">
    <property type="entry name" value="TRANSGLYCOSYLASE"/>
    <property type="match status" value="1"/>
</dbReference>
<evidence type="ECO:0000313" key="3">
    <source>
        <dbReference type="EMBL" id="EPD13882.1"/>
    </source>
</evidence>
<organism evidence="3 4">
    <name type="scientific">Cycloclasticus pugetii</name>
    <dbReference type="NCBI Taxonomy" id="34068"/>
    <lineage>
        <taxon>Bacteria</taxon>
        <taxon>Pseudomonadati</taxon>
        <taxon>Pseudomonadota</taxon>
        <taxon>Gammaproteobacteria</taxon>
        <taxon>Thiotrichales</taxon>
        <taxon>Piscirickettsiaceae</taxon>
        <taxon>Cycloclasticus</taxon>
    </lineage>
</organism>
<dbReference type="Gene3D" id="3.10.350.10">
    <property type="entry name" value="LysM domain"/>
    <property type="match status" value="3"/>
</dbReference>
<dbReference type="CDD" id="cd16894">
    <property type="entry name" value="MltD-like"/>
    <property type="match status" value="1"/>
</dbReference>
<keyword evidence="4" id="KW-1185">Reference proteome</keyword>
<evidence type="ECO:0000256" key="1">
    <source>
        <dbReference type="ARBA" id="ARBA00007734"/>
    </source>
</evidence>
<feature type="domain" description="LysM" evidence="2">
    <location>
        <begin position="482"/>
        <end position="525"/>
    </location>
</feature>
<gene>
    <name evidence="3" type="ORF">L196_00240</name>
</gene>
<accession>A0AB33Z4V3</accession>
<dbReference type="PROSITE" id="PS51257">
    <property type="entry name" value="PROKAR_LIPOPROTEIN"/>
    <property type="match status" value="1"/>
</dbReference>
<comment type="caution">
    <text evidence="3">The sequence shown here is derived from an EMBL/GenBank/DDBJ whole genome shotgun (WGS) entry which is preliminary data.</text>
</comment>
<evidence type="ECO:0000313" key="4">
    <source>
        <dbReference type="Proteomes" id="UP000015462"/>
    </source>
</evidence>
<dbReference type="PANTHER" id="PTHR33734">
    <property type="entry name" value="LYSM DOMAIN-CONTAINING GPI-ANCHORED PROTEIN 2"/>
    <property type="match status" value="1"/>
</dbReference>
<dbReference type="GO" id="GO:0016020">
    <property type="term" value="C:membrane"/>
    <property type="evidence" value="ECO:0007669"/>
    <property type="project" value="InterPro"/>
</dbReference>
<dbReference type="SUPFAM" id="SSF53955">
    <property type="entry name" value="Lysozyme-like"/>
    <property type="match status" value="1"/>
</dbReference>
<dbReference type="GO" id="GO:0008932">
    <property type="term" value="F:lytic endotransglycosylase activity"/>
    <property type="evidence" value="ECO:0007669"/>
    <property type="project" value="TreeGrafter"/>
</dbReference>
<dbReference type="InterPro" id="IPR036779">
    <property type="entry name" value="LysM_dom_sf"/>
</dbReference>
<comment type="similarity">
    <text evidence="1">Belongs to the transglycosylase Slt family.</text>
</comment>
<dbReference type="Proteomes" id="UP000015462">
    <property type="component" value="Unassembled WGS sequence"/>
</dbReference>
<dbReference type="InterPro" id="IPR000189">
    <property type="entry name" value="Transglyc_AS"/>
</dbReference>
<evidence type="ECO:0000259" key="2">
    <source>
        <dbReference type="PROSITE" id="PS51782"/>
    </source>
</evidence>
<reference evidence="3 4" key="1">
    <citation type="journal article" date="2013" name="Genome Announc.">
        <title>Genome Sequence of the Pyrene- and Fluoranthene-Degrading Bacterium Cycloclasticus sp. Strain PY97M.</title>
        <authorList>
            <person name="Cui Z."/>
            <person name="Xu G."/>
            <person name="Li Q."/>
            <person name="Gao W."/>
            <person name="Zheng L."/>
        </authorList>
    </citation>
    <scope>NUCLEOTIDE SEQUENCE [LARGE SCALE GENOMIC DNA]</scope>
    <source>
        <strain evidence="3 4">PY97M</strain>
    </source>
</reference>
<dbReference type="SMART" id="SM00257">
    <property type="entry name" value="LysM"/>
    <property type="match status" value="3"/>
</dbReference>
<dbReference type="SUPFAM" id="SSF54106">
    <property type="entry name" value="LysM domain"/>
    <property type="match status" value="3"/>
</dbReference>
<name>A0AB33Z4V3_9GAMM</name>